<keyword evidence="5 10" id="KW-0833">Ubl conjugation pathway</keyword>
<keyword evidence="6 10" id="KW-0378">Hydrolase</keyword>
<feature type="site" description="Transition state stabilizer" evidence="10">
    <location>
        <position position="79"/>
    </location>
</feature>
<feature type="domain" description="UCH catalytic" evidence="12">
    <location>
        <begin position="5"/>
        <end position="219"/>
    </location>
</feature>
<dbReference type="Pfam" id="PF01088">
    <property type="entry name" value="Peptidase_C12"/>
    <property type="match status" value="1"/>
</dbReference>
<comment type="function">
    <text evidence="8">Ubiquitin-protein hydrolase is involved both in the processing of ubiquitin precursors and of ubiquitinated proteins. This enzyme is a thiol protease that recognizes and hydrolyzes a peptide bond at the C-terminal glycine of ubiquitin.</text>
</comment>
<evidence type="ECO:0000256" key="2">
    <source>
        <dbReference type="ARBA" id="ARBA00009326"/>
    </source>
</evidence>
<dbReference type="GO" id="GO:0005737">
    <property type="term" value="C:cytoplasm"/>
    <property type="evidence" value="ECO:0007669"/>
    <property type="project" value="TreeGrafter"/>
</dbReference>
<dbReference type="PRINTS" id="PR00707">
    <property type="entry name" value="UBCTHYDRLASE"/>
</dbReference>
<evidence type="ECO:0000256" key="1">
    <source>
        <dbReference type="ARBA" id="ARBA00000707"/>
    </source>
</evidence>
<dbReference type="FunFam" id="3.40.532.10:FF:000006">
    <property type="entry name" value="Ubiquitin carboxyl-terminal hydrolase"/>
    <property type="match status" value="1"/>
</dbReference>
<dbReference type="InterPro" id="IPR001578">
    <property type="entry name" value="Peptidase_C12_UCH"/>
</dbReference>
<evidence type="ECO:0000256" key="9">
    <source>
        <dbReference type="ARBA" id="ARBA00073226"/>
    </source>
</evidence>
<evidence type="ECO:0000256" key="5">
    <source>
        <dbReference type="ARBA" id="ARBA00022786"/>
    </source>
</evidence>
<name>A0A6G1SGN5_9ACAR</name>
<dbReference type="Gene3D" id="3.40.532.10">
    <property type="entry name" value="Peptidase C12, ubiquitin carboxyl-terminal hydrolase"/>
    <property type="match status" value="1"/>
</dbReference>
<gene>
    <name evidence="13" type="primary">Uchl3</name>
    <name evidence="13" type="ORF">g.15492</name>
</gene>
<organism evidence="13">
    <name type="scientific">Aceria tosichella</name>
    <name type="common">wheat curl mite</name>
    <dbReference type="NCBI Taxonomy" id="561515"/>
    <lineage>
        <taxon>Eukaryota</taxon>
        <taxon>Metazoa</taxon>
        <taxon>Ecdysozoa</taxon>
        <taxon>Arthropoda</taxon>
        <taxon>Chelicerata</taxon>
        <taxon>Arachnida</taxon>
        <taxon>Acari</taxon>
        <taxon>Acariformes</taxon>
        <taxon>Trombidiformes</taxon>
        <taxon>Prostigmata</taxon>
        <taxon>Eupodina</taxon>
        <taxon>Eriophyoidea</taxon>
        <taxon>Eriophyidae</taxon>
        <taxon>Eriophyinae</taxon>
        <taxon>Aceriini</taxon>
        <taxon>Aceria</taxon>
    </lineage>
</organism>
<dbReference type="InterPro" id="IPR038765">
    <property type="entry name" value="Papain-like_cys_pep_sf"/>
</dbReference>
<evidence type="ECO:0000256" key="11">
    <source>
        <dbReference type="RuleBase" id="RU361215"/>
    </source>
</evidence>
<dbReference type="CDD" id="cd09616">
    <property type="entry name" value="Peptidase_C12_UCH_L1_L3"/>
    <property type="match status" value="1"/>
</dbReference>
<dbReference type="InterPro" id="IPR036959">
    <property type="entry name" value="Peptidase_C12_UCH_sf"/>
</dbReference>
<dbReference type="EC" id="3.4.19.12" evidence="3 11"/>
<protein>
    <recommendedName>
        <fullName evidence="9 11">Ubiquitin carboxyl-terminal hydrolase</fullName>
        <ecNumber evidence="3 11">3.4.19.12</ecNumber>
    </recommendedName>
</protein>
<evidence type="ECO:0000313" key="13">
    <source>
        <dbReference type="EMBL" id="MDE49073.1"/>
    </source>
</evidence>
<dbReference type="GO" id="GO:0004843">
    <property type="term" value="F:cysteine-type deubiquitinase activity"/>
    <property type="evidence" value="ECO:0007669"/>
    <property type="project" value="UniProtKB-UniRule"/>
</dbReference>
<evidence type="ECO:0000256" key="3">
    <source>
        <dbReference type="ARBA" id="ARBA00012759"/>
    </source>
</evidence>
<reference evidence="13" key="1">
    <citation type="submission" date="2018-10" db="EMBL/GenBank/DDBJ databases">
        <title>Transcriptome assembly of Aceria tosichella (Wheat curl mite) Type 2.</title>
        <authorList>
            <person name="Scully E.D."/>
            <person name="Geib S.M."/>
            <person name="Palmer N.A."/>
            <person name="Gupta A.K."/>
            <person name="Sarath G."/>
            <person name="Tatineni S."/>
        </authorList>
    </citation>
    <scope>NUCLEOTIDE SEQUENCE</scope>
    <source>
        <strain evidence="13">LincolnNE</strain>
    </source>
</reference>
<dbReference type="SUPFAM" id="SSF54001">
    <property type="entry name" value="Cysteine proteinases"/>
    <property type="match status" value="1"/>
</dbReference>
<evidence type="ECO:0000259" key="12">
    <source>
        <dbReference type="PROSITE" id="PS52048"/>
    </source>
</evidence>
<evidence type="ECO:0000256" key="8">
    <source>
        <dbReference type="ARBA" id="ARBA00055560"/>
    </source>
</evidence>
<sequence length="224" mass="25376">MGKLEWIPMESNPEVMNAFLRRVGVKNHINVVDILGFDDELLQMVEGKVEGVLLCYPLKGQTDDTVDEDAKERLYFMRQTIRNACATMALIHLLANKCQDDDFELDSAIKEFIKESKQLEPEKKANKFETCETIATAHERSSVEGQTEAPAATEAVEYHFISLIDDNNTIYEMDGRKHGPISHGPTTPQTFLKDAIEVVKKFVNIDPSNPNFSMQAITRKPRET</sequence>
<evidence type="ECO:0000256" key="6">
    <source>
        <dbReference type="ARBA" id="ARBA00022801"/>
    </source>
</evidence>
<dbReference type="GO" id="GO:0006511">
    <property type="term" value="P:ubiquitin-dependent protein catabolic process"/>
    <property type="evidence" value="ECO:0007669"/>
    <property type="project" value="UniProtKB-UniRule"/>
</dbReference>
<proteinExistence type="inferred from homology"/>
<dbReference type="EMBL" id="GGYP01004302">
    <property type="protein sequence ID" value="MDE49073.1"/>
    <property type="molecule type" value="Transcribed_RNA"/>
</dbReference>
<keyword evidence="7 10" id="KW-0788">Thiol protease</keyword>
<keyword evidence="4 10" id="KW-0645">Protease</keyword>
<dbReference type="PANTHER" id="PTHR10589">
    <property type="entry name" value="UBIQUITIN CARBOXYL-TERMINAL HYDROLASE"/>
    <property type="match status" value="1"/>
</dbReference>
<dbReference type="AlphaFoldDB" id="A0A6G1SGN5"/>
<comment type="catalytic activity">
    <reaction evidence="1 10 11">
        <text>Thiol-dependent hydrolysis of ester, thioester, amide, peptide and isopeptide bonds formed by the C-terminal Gly of ubiquitin (a 76-residue protein attached to proteins as an intracellular targeting signal).</text>
        <dbReference type="EC" id="3.4.19.12"/>
    </reaction>
</comment>
<dbReference type="PANTHER" id="PTHR10589:SF17">
    <property type="entry name" value="UBIQUITIN CARBOXYL-TERMINAL HYDROLASE"/>
    <property type="match status" value="1"/>
</dbReference>
<evidence type="ECO:0000256" key="10">
    <source>
        <dbReference type="PROSITE-ProRule" id="PRU01393"/>
    </source>
</evidence>
<evidence type="ECO:0000256" key="4">
    <source>
        <dbReference type="ARBA" id="ARBA00022670"/>
    </source>
</evidence>
<feature type="site" description="Important for enzyme activity" evidence="10">
    <location>
        <position position="174"/>
    </location>
</feature>
<feature type="active site" description="Nucleophile" evidence="10">
    <location>
        <position position="85"/>
    </location>
</feature>
<comment type="similarity">
    <text evidence="2 10 11">Belongs to the peptidase C12 family.</text>
</comment>
<accession>A0A6G1SGN5</accession>
<dbReference type="GO" id="GO:0016579">
    <property type="term" value="P:protein deubiquitination"/>
    <property type="evidence" value="ECO:0007669"/>
    <property type="project" value="TreeGrafter"/>
</dbReference>
<evidence type="ECO:0000256" key="7">
    <source>
        <dbReference type="ARBA" id="ARBA00022807"/>
    </source>
</evidence>
<feature type="active site" description="Proton donor" evidence="10">
    <location>
        <position position="159"/>
    </location>
</feature>
<dbReference type="PROSITE" id="PS52048">
    <property type="entry name" value="UCH_DOMAIN"/>
    <property type="match status" value="1"/>
</dbReference>